<protein>
    <recommendedName>
        <fullName evidence="1">aminodeoxychorismate synthase</fullName>
        <ecNumber evidence="1">2.6.1.85</ecNumber>
    </recommendedName>
</protein>
<dbReference type="SUPFAM" id="SSF56322">
    <property type="entry name" value="ADC synthase"/>
    <property type="match status" value="1"/>
</dbReference>
<organism evidence="5 6">
    <name type="scientific">Paludifilum halophilum</name>
    <dbReference type="NCBI Taxonomy" id="1642702"/>
    <lineage>
        <taxon>Bacteria</taxon>
        <taxon>Bacillati</taxon>
        <taxon>Bacillota</taxon>
        <taxon>Bacilli</taxon>
        <taxon>Bacillales</taxon>
        <taxon>Thermoactinomycetaceae</taxon>
        <taxon>Paludifilum</taxon>
    </lineage>
</organism>
<dbReference type="EMBL" id="NOWF01000006">
    <property type="protein sequence ID" value="OYD07452.1"/>
    <property type="molecule type" value="Genomic_DNA"/>
</dbReference>
<dbReference type="OrthoDB" id="9803598at2"/>
<sequence>MLTVWKKLSEPLDAIRLYSRLKDEEYSILLDSCRRGRYMVLAWDPLRMETLYHEDGVSPFHRVENLLRAVPKPQVPEEAPPFLTGVIGYLGYELAWFLEEIGPPKPRKAPVPDGVLIIPGKTVTVDLEKGDTWVAVTTMAEEPQPILDQLVSRLGEWNRTPLPPLAPGRCGPLVPEIDREEYKNRVRQVREWIRRGDIYQTNLTYRVSGRAEGDPWGLYRVLRETNPGPYAAFMKFPGFAVLSSSPEQFVRWDSQEIETKPIKGTRPRGETPDEDRRLREALAQSVKDRAELVMIVDLERNDLGKFCETGSVCVPKLCEIEPHPTVWHQVASVKGTLSPGTGAGSILQSVFPGGSITGAPKLRSMQIIHGLENSRRGVYTGSIGYIDARGFSEWNIAIRTLTWQGGELSYHVGGGIVWDSDPEEEYRETLAKGRGMARAVAKWSSRTGDPSSESAAIFPARSGFGSIE</sequence>
<dbReference type="GO" id="GO:0000162">
    <property type="term" value="P:L-tryptophan biosynthetic process"/>
    <property type="evidence" value="ECO:0007669"/>
    <property type="project" value="TreeGrafter"/>
</dbReference>
<dbReference type="InterPro" id="IPR015890">
    <property type="entry name" value="Chorismate_C"/>
</dbReference>
<reference evidence="5 6" key="1">
    <citation type="submission" date="2017-07" db="EMBL/GenBank/DDBJ databases">
        <title>The genome sequence of Paludifilum halophilum highlights mechanisms for microbial adaptation to high salt environemnts.</title>
        <authorList>
            <person name="Belbahri L."/>
        </authorList>
    </citation>
    <scope>NUCLEOTIDE SEQUENCE [LARGE SCALE GENOMIC DNA]</scope>
    <source>
        <strain evidence="5 6">DSM 102817</strain>
    </source>
</reference>
<dbReference type="PRINTS" id="PR00095">
    <property type="entry name" value="ANTSNTHASEI"/>
</dbReference>
<dbReference type="Gene3D" id="3.60.120.10">
    <property type="entry name" value="Anthranilate synthase"/>
    <property type="match status" value="1"/>
</dbReference>
<dbReference type="Proteomes" id="UP000215459">
    <property type="component" value="Unassembled WGS sequence"/>
</dbReference>
<feature type="domain" description="Anthranilate synthase component I N-terminal" evidence="4">
    <location>
        <begin position="13"/>
        <end position="132"/>
    </location>
</feature>
<evidence type="ECO:0000313" key="6">
    <source>
        <dbReference type="Proteomes" id="UP000215459"/>
    </source>
</evidence>
<dbReference type="GO" id="GO:0046820">
    <property type="term" value="F:4-amino-4-deoxychorismate synthase activity"/>
    <property type="evidence" value="ECO:0007669"/>
    <property type="project" value="UniProtKB-EC"/>
</dbReference>
<dbReference type="InterPro" id="IPR006805">
    <property type="entry name" value="Anth_synth_I_N"/>
</dbReference>
<name>A0A235B5E1_9BACL</name>
<evidence type="ECO:0000256" key="1">
    <source>
        <dbReference type="ARBA" id="ARBA00013139"/>
    </source>
</evidence>
<dbReference type="Pfam" id="PF04715">
    <property type="entry name" value="Anth_synt_I_N"/>
    <property type="match status" value="1"/>
</dbReference>
<dbReference type="AlphaFoldDB" id="A0A235B5E1"/>
<dbReference type="NCBIfam" id="TIGR00553">
    <property type="entry name" value="pabB"/>
    <property type="match status" value="1"/>
</dbReference>
<dbReference type="EC" id="2.6.1.85" evidence="1"/>
<dbReference type="InterPro" id="IPR005802">
    <property type="entry name" value="ADC_synth_comp_1"/>
</dbReference>
<keyword evidence="2" id="KW-0808">Transferase</keyword>
<evidence type="ECO:0000259" key="3">
    <source>
        <dbReference type="Pfam" id="PF00425"/>
    </source>
</evidence>
<dbReference type="PANTHER" id="PTHR11236">
    <property type="entry name" value="AMINOBENZOATE/ANTHRANILATE SYNTHASE"/>
    <property type="match status" value="1"/>
</dbReference>
<evidence type="ECO:0000259" key="4">
    <source>
        <dbReference type="Pfam" id="PF04715"/>
    </source>
</evidence>
<dbReference type="Pfam" id="PF00425">
    <property type="entry name" value="Chorismate_bind"/>
    <property type="match status" value="1"/>
</dbReference>
<dbReference type="RefSeq" id="WP_094264689.1">
    <property type="nucleotide sequence ID" value="NZ_NOWF01000006.1"/>
</dbReference>
<dbReference type="PANTHER" id="PTHR11236:SF50">
    <property type="entry name" value="AMINODEOXYCHORISMATE SYNTHASE COMPONENT 1"/>
    <property type="match status" value="1"/>
</dbReference>
<comment type="caution">
    <text evidence="5">The sequence shown here is derived from an EMBL/GenBank/DDBJ whole genome shotgun (WGS) entry which is preliminary data.</text>
</comment>
<evidence type="ECO:0000313" key="5">
    <source>
        <dbReference type="EMBL" id="OYD07452.1"/>
    </source>
</evidence>
<keyword evidence="6" id="KW-1185">Reference proteome</keyword>
<evidence type="ECO:0000256" key="2">
    <source>
        <dbReference type="ARBA" id="ARBA00022679"/>
    </source>
</evidence>
<proteinExistence type="predicted"/>
<accession>A0A235B5E1</accession>
<feature type="domain" description="Chorismate-utilising enzyme C-terminal" evidence="3">
    <location>
        <begin position="179"/>
        <end position="432"/>
    </location>
</feature>
<dbReference type="InterPro" id="IPR019999">
    <property type="entry name" value="Anth_synth_I-like"/>
</dbReference>
<gene>
    <name evidence="5" type="primary">pabB</name>
    <name evidence="5" type="ORF">CHM34_11155</name>
</gene>
<dbReference type="GO" id="GO:0009396">
    <property type="term" value="P:folic acid-containing compound biosynthetic process"/>
    <property type="evidence" value="ECO:0007669"/>
    <property type="project" value="InterPro"/>
</dbReference>
<dbReference type="InterPro" id="IPR005801">
    <property type="entry name" value="ADC_synthase"/>
</dbReference>